<accession>A0A9P8KYI3</accession>
<dbReference type="SUPFAM" id="SSF52540">
    <property type="entry name" value="P-loop containing nucleoside triphosphate hydrolases"/>
    <property type="match status" value="1"/>
</dbReference>
<feature type="domain" description="NACHT-NTPase and P-loop NTPases N-terminal" evidence="4">
    <location>
        <begin position="19"/>
        <end position="144"/>
    </location>
</feature>
<comment type="caution">
    <text evidence="7">The sequence shown here is derived from an EMBL/GenBank/DDBJ whole genome shotgun (WGS) entry which is preliminary data.</text>
</comment>
<feature type="domain" description="Nephrocystin 3-like N-terminal" evidence="6">
    <location>
        <begin position="201"/>
        <end position="364"/>
    </location>
</feature>
<dbReference type="Pfam" id="PF22939">
    <property type="entry name" value="WHD_GPIID"/>
    <property type="match status" value="1"/>
</dbReference>
<dbReference type="PROSITE" id="PS50297">
    <property type="entry name" value="ANK_REP_REGION"/>
    <property type="match status" value="6"/>
</dbReference>
<feature type="repeat" description="ANK" evidence="3">
    <location>
        <begin position="665"/>
        <end position="697"/>
    </location>
</feature>
<keyword evidence="8" id="KW-1185">Reference proteome</keyword>
<feature type="repeat" description="ANK" evidence="3">
    <location>
        <begin position="698"/>
        <end position="730"/>
    </location>
</feature>
<dbReference type="Pfam" id="PF24883">
    <property type="entry name" value="NPHP3_N"/>
    <property type="match status" value="1"/>
</dbReference>
<evidence type="ECO:0000259" key="6">
    <source>
        <dbReference type="Pfam" id="PF24883"/>
    </source>
</evidence>
<feature type="repeat" description="ANK" evidence="3">
    <location>
        <begin position="1035"/>
        <end position="1064"/>
    </location>
</feature>
<evidence type="ECO:0000256" key="3">
    <source>
        <dbReference type="PROSITE-ProRule" id="PRU00023"/>
    </source>
</evidence>
<dbReference type="Gene3D" id="1.25.40.20">
    <property type="entry name" value="Ankyrin repeat-containing domain"/>
    <property type="match status" value="4"/>
</dbReference>
<feature type="repeat" description="ANK" evidence="3">
    <location>
        <begin position="1068"/>
        <end position="1097"/>
    </location>
</feature>
<dbReference type="OrthoDB" id="1577640at2759"/>
<feature type="repeat" description="ANK" evidence="3">
    <location>
        <begin position="767"/>
        <end position="796"/>
    </location>
</feature>
<evidence type="ECO:0000259" key="4">
    <source>
        <dbReference type="Pfam" id="PF17107"/>
    </source>
</evidence>
<dbReference type="Pfam" id="PF12796">
    <property type="entry name" value="Ank_2"/>
    <property type="match status" value="4"/>
</dbReference>
<feature type="repeat" description="ANK" evidence="3">
    <location>
        <begin position="869"/>
        <end position="898"/>
    </location>
</feature>
<proteinExistence type="predicted"/>
<dbReference type="Gene3D" id="3.40.50.300">
    <property type="entry name" value="P-loop containing nucleotide triphosphate hydrolases"/>
    <property type="match status" value="1"/>
</dbReference>
<dbReference type="PROSITE" id="PS50088">
    <property type="entry name" value="ANK_REPEAT"/>
    <property type="match status" value="12"/>
</dbReference>
<dbReference type="SMART" id="SM00248">
    <property type="entry name" value="ANK"/>
    <property type="match status" value="13"/>
</dbReference>
<dbReference type="Pfam" id="PF17107">
    <property type="entry name" value="SesA"/>
    <property type="match status" value="1"/>
</dbReference>
<feature type="repeat" description="ANK" evidence="3">
    <location>
        <begin position="999"/>
        <end position="1031"/>
    </location>
</feature>
<organism evidence="7 8">
    <name type="scientific">Glutinoglossum americanum</name>
    <dbReference type="NCBI Taxonomy" id="1670608"/>
    <lineage>
        <taxon>Eukaryota</taxon>
        <taxon>Fungi</taxon>
        <taxon>Dikarya</taxon>
        <taxon>Ascomycota</taxon>
        <taxon>Pezizomycotina</taxon>
        <taxon>Geoglossomycetes</taxon>
        <taxon>Geoglossales</taxon>
        <taxon>Geoglossaceae</taxon>
        <taxon>Glutinoglossum</taxon>
    </lineage>
</organism>
<evidence type="ECO:0008006" key="9">
    <source>
        <dbReference type="Google" id="ProtNLM"/>
    </source>
</evidence>
<dbReference type="InterPro" id="IPR027417">
    <property type="entry name" value="P-loop_NTPase"/>
</dbReference>
<feature type="repeat" description="ANK" evidence="3">
    <location>
        <begin position="899"/>
        <end position="931"/>
    </location>
</feature>
<keyword evidence="2 3" id="KW-0040">ANK repeat</keyword>
<dbReference type="PANTHER" id="PTHR24166">
    <property type="entry name" value="ROLLING PEBBLES, ISOFORM B"/>
    <property type="match status" value="1"/>
</dbReference>
<evidence type="ECO:0000313" key="8">
    <source>
        <dbReference type="Proteomes" id="UP000698800"/>
    </source>
</evidence>
<evidence type="ECO:0000256" key="2">
    <source>
        <dbReference type="ARBA" id="ARBA00023043"/>
    </source>
</evidence>
<dbReference type="InterPro" id="IPR036770">
    <property type="entry name" value="Ankyrin_rpt-contain_sf"/>
</dbReference>
<dbReference type="InterPro" id="IPR050889">
    <property type="entry name" value="Dendritic_Spine_Reg/Scaffold"/>
</dbReference>
<dbReference type="InterPro" id="IPR031352">
    <property type="entry name" value="SesA"/>
</dbReference>
<keyword evidence="1" id="KW-0677">Repeat</keyword>
<dbReference type="InterPro" id="IPR002110">
    <property type="entry name" value="Ankyrin_rpt"/>
</dbReference>
<dbReference type="EMBL" id="JAGHQL010000129">
    <property type="protein sequence ID" value="KAH0537867.1"/>
    <property type="molecule type" value="Genomic_DNA"/>
</dbReference>
<feature type="repeat" description="ANK" evidence="3">
    <location>
        <begin position="932"/>
        <end position="965"/>
    </location>
</feature>
<dbReference type="AlphaFoldDB" id="A0A9P8KYI3"/>
<feature type="repeat" description="ANK" evidence="3">
    <location>
        <begin position="734"/>
        <end position="763"/>
    </location>
</feature>
<evidence type="ECO:0000313" key="7">
    <source>
        <dbReference type="EMBL" id="KAH0537867.1"/>
    </source>
</evidence>
<dbReference type="InterPro" id="IPR054471">
    <property type="entry name" value="GPIID_WHD"/>
</dbReference>
<feature type="repeat" description="ANK" evidence="3">
    <location>
        <begin position="800"/>
        <end position="829"/>
    </location>
</feature>
<evidence type="ECO:0000259" key="5">
    <source>
        <dbReference type="Pfam" id="PF22939"/>
    </source>
</evidence>
<name>A0A9P8KYI3_9PEZI</name>
<dbReference type="SUPFAM" id="SSF48403">
    <property type="entry name" value="Ankyrin repeat"/>
    <property type="match status" value="2"/>
</dbReference>
<dbReference type="Pfam" id="PF00023">
    <property type="entry name" value="Ank"/>
    <property type="match status" value="2"/>
</dbReference>
<protein>
    <recommendedName>
        <fullName evidence="9">NACHT domain-containing protein</fullName>
    </recommendedName>
</protein>
<dbReference type="PANTHER" id="PTHR24166:SF48">
    <property type="entry name" value="PROTEIN VAPYRIN"/>
    <property type="match status" value="1"/>
</dbReference>
<gene>
    <name evidence="7" type="ORF">FGG08_005419</name>
</gene>
<feature type="domain" description="GPI inositol-deacylase winged helix" evidence="5">
    <location>
        <begin position="477"/>
        <end position="559"/>
    </location>
</feature>
<evidence type="ECO:0000256" key="1">
    <source>
        <dbReference type="ARBA" id="ARBA00022737"/>
    </source>
</evidence>
<dbReference type="InterPro" id="IPR056884">
    <property type="entry name" value="NPHP3-like_N"/>
</dbReference>
<dbReference type="Proteomes" id="UP000698800">
    <property type="component" value="Unassembled WGS sequence"/>
</dbReference>
<reference evidence="7" key="1">
    <citation type="submission" date="2021-03" db="EMBL/GenBank/DDBJ databases">
        <title>Comparative genomics and phylogenomic investigation of the class Geoglossomycetes provide insights into ecological specialization and systematics.</title>
        <authorList>
            <person name="Melie T."/>
            <person name="Pirro S."/>
            <person name="Miller A.N."/>
            <person name="Quandt A."/>
        </authorList>
    </citation>
    <scope>NUCLEOTIDE SEQUENCE</scope>
    <source>
        <strain evidence="7">GBOQ0MN5Z8</strain>
    </source>
</reference>
<feature type="repeat" description="ANK" evidence="3">
    <location>
        <begin position="966"/>
        <end position="998"/>
    </location>
</feature>
<sequence>MTAAFSPMMVEALAIVGLVSSIVQFVDFSSKIVHRLNEFHSSLDEVPKSFRDIKIELPLLVDTIERTKKQTEDGHFSKDTQEAIWSVVKGCQSQVEQLDDVLEETLPSKGDSSWRRGKKALSSIAQEKKIQQITTTFRNYVQTLTYHQATGSSIGTRQTSFFGENADLYGIDDNRKRIHRWLSAPDPWFNYNKALRERQAGTGTWFINSKQYTNWKTNSGSFLWLHGIPGCGKTILSSTIIEDVLYHCHHDPTMVVIYFYFDFNDVEKQQYEKMVRSLIMQLSLRYKSTPRVLATLFSSCTDGERQPTSDALLTTLQQMIREFDGIFVILDALDECEERQELLEDISKIIGWNTEKLHILATSRREKDIEESLDSLINGQGKICIQSTLVSDDIRVYIQKRLQSDQNLKRWRGKPEVQQEIETKLMGKADGMFRWAVCQLDALGRCLNLRKLREALERLPDTLDGTYDRILCAIHKEYSQDAFKILQWLVYSARPLRIGEIVDAIAVYGDGGPRFDPESRLPDPQDILEICSSLVTIAGVEIKLAHFSVKEYLVSERIQNGPARQYSIQEIPANASIGEICLAYLLQFDKANCLTRQTTEEYPLARYAAEYWTQHARAAEGDAETIHQLIIQLFWSKRDAYVNWVRLFDLDEPWQGPEITKGLEKVAPPLYYASLAGLIESVRLLLEKGADANTQGGRYGNALQAASYKGHDQVVQRLLEKGAESNAQGGWYGNALQAASYGGHDQVVQRLLEKGAEANAQGGWYTNALQAASYGGHDQVVQRLLEKGAEANAQGGWYGNALQAASYGGHDQVVQRLLEKGANANALQAASYGGHDQVVRRLLEKGANVVRRLLEKGANVNAQGGWYGNALQAASAGGHDQVVRRLLEKGANVNAQGGEYSNALRAASYGGHDQVVQRLLEKGADANTQGGRYGNALQAASAGGHDQVVVQRLLEKGADANAQGGRYGNALQAASYGGHDQVVRRLLEKGADANAQGGRYGNALHAASAGGHDQVVQRLLEKGADASAQGGWYGNALQAASYKGHDQVVQRLLEKGAESNAQGGWYGNALQAASYGGHDQVVQRLLEKGANVNAQGGWHGNALQAASYKGHDQVVRRLLEKGAVANAPGG</sequence>